<accession>A0ABQ9L957</accession>
<feature type="domain" description="C3H1-type" evidence="6">
    <location>
        <begin position="37"/>
        <end position="63"/>
    </location>
</feature>
<feature type="zinc finger region" description="C3H1-type" evidence="4">
    <location>
        <begin position="37"/>
        <end position="63"/>
    </location>
</feature>
<dbReference type="SMART" id="SM00356">
    <property type="entry name" value="ZnF_C3H1"/>
    <property type="match status" value="3"/>
</dbReference>
<feature type="domain" description="C3H1-type" evidence="6">
    <location>
        <begin position="6"/>
        <end position="35"/>
    </location>
</feature>
<dbReference type="EMBL" id="JARPOI010000013">
    <property type="protein sequence ID" value="KAJ9163128.1"/>
    <property type="molecule type" value="Genomic_DNA"/>
</dbReference>
<evidence type="ECO:0000313" key="7">
    <source>
        <dbReference type="EMBL" id="KAJ9163128.1"/>
    </source>
</evidence>
<proteinExistence type="predicted"/>
<gene>
    <name evidence="7" type="ORF">P3X46_022830</name>
</gene>
<sequence length="552" mass="62577">MEEELQKRNTDCVYFLASPLTCKKGMDCEYRHNEIARLNPRDCWYWLAGNCLNPTCGFRHPPLEKHAEAPSESASSSPPAKKTNVPCYFYYSGFCNKGDRCSFMHDPDASTPTGKSVNTLLAKEGTPLDNKTSVGNDIVSAPTEAHANPSETAPKAVMGLKLQPKEDVQLPAPKNAVVESSFPEIAVTHCEEAVSFKSDFLLQANSFIRSRSHISTDQSSEEQVDDHVEPEERWESSPGFDVLVDDKSENLGYKDDQEYLLALDREHRELNNHFLGYQFDDLEYDLTYCDADAMYNQEIYDSFDCTDNVHLIDDVGNCSGCSSGQMLDSPLLRKRKLLPMELPINGQRVVDLRDCLRKRRVIDGHPVIRPSRRHDSSRLHDRSRERPRRPSLSQRLHGRLASEVGKNTIGSLGDNGIMLNGTNPRGWHRHSRLSKSRLRNKENKLAKRQFLSSEMPSKPVPRERKYTQSSAEFTGPKSLAQIKEEKKKAEENGEYTGKTGYSSRMVSADFEGPKPLSEILKYKRKMGIVEGFDSITDDYEVMPCRLKRTKNI</sequence>
<evidence type="ECO:0000313" key="8">
    <source>
        <dbReference type="Proteomes" id="UP001174677"/>
    </source>
</evidence>
<dbReference type="Gene3D" id="4.10.1000.10">
    <property type="entry name" value="Zinc finger, CCCH-type"/>
    <property type="match status" value="2"/>
</dbReference>
<dbReference type="Pfam" id="PF00642">
    <property type="entry name" value="zf-CCCH"/>
    <property type="match status" value="1"/>
</dbReference>
<keyword evidence="3 4" id="KW-0862">Zinc</keyword>
<evidence type="ECO:0000256" key="4">
    <source>
        <dbReference type="PROSITE-ProRule" id="PRU00723"/>
    </source>
</evidence>
<feature type="zinc finger region" description="C3H1-type" evidence="4">
    <location>
        <begin position="6"/>
        <end position="35"/>
    </location>
</feature>
<evidence type="ECO:0000259" key="6">
    <source>
        <dbReference type="PROSITE" id="PS50103"/>
    </source>
</evidence>
<dbReference type="PROSITE" id="PS50103">
    <property type="entry name" value="ZF_C3H1"/>
    <property type="match status" value="3"/>
</dbReference>
<feature type="compositionally biased region" description="Basic and acidic residues" evidence="5">
    <location>
        <begin position="225"/>
        <end position="235"/>
    </location>
</feature>
<dbReference type="Proteomes" id="UP001174677">
    <property type="component" value="Chromosome 13"/>
</dbReference>
<evidence type="ECO:0000256" key="5">
    <source>
        <dbReference type="SAM" id="MobiDB-lite"/>
    </source>
</evidence>
<dbReference type="InterPro" id="IPR036855">
    <property type="entry name" value="Znf_CCCH_sf"/>
</dbReference>
<dbReference type="PANTHER" id="PTHR15725">
    <property type="entry name" value="ZN-FINGER, C-X8-C-X5-C-X3-H TYPE-CONTAINING"/>
    <property type="match status" value="1"/>
</dbReference>
<dbReference type="PANTHER" id="PTHR15725:SF0">
    <property type="entry name" value="ZINC FINGER CCCH DOMAIN-CONTAINING PROTEIN 32-LIKE"/>
    <property type="match status" value="1"/>
</dbReference>
<evidence type="ECO:0000256" key="2">
    <source>
        <dbReference type="ARBA" id="ARBA00022771"/>
    </source>
</evidence>
<name>A0ABQ9L957_HEVBR</name>
<dbReference type="InterPro" id="IPR000571">
    <property type="entry name" value="Znf_CCCH"/>
</dbReference>
<feature type="region of interest" description="Disordered" evidence="5">
    <location>
        <begin position="366"/>
        <end position="394"/>
    </location>
</feature>
<feature type="domain" description="C3H1-type" evidence="6">
    <location>
        <begin position="81"/>
        <end position="108"/>
    </location>
</feature>
<feature type="region of interest" description="Disordered" evidence="5">
    <location>
        <begin position="406"/>
        <end position="433"/>
    </location>
</feature>
<feature type="compositionally biased region" description="Basic and acidic residues" evidence="5">
    <location>
        <begin position="373"/>
        <end position="384"/>
    </location>
</feature>
<feature type="region of interest" description="Disordered" evidence="5">
    <location>
        <begin position="212"/>
        <end position="239"/>
    </location>
</feature>
<keyword evidence="8" id="KW-1185">Reference proteome</keyword>
<comment type="caution">
    <text evidence="7">The sequence shown here is derived from an EMBL/GenBank/DDBJ whole genome shotgun (WGS) entry which is preliminary data.</text>
</comment>
<feature type="zinc finger region" description="C3H1-type" evidence="4">
    <location>
        <begin position="81"/>
        <end position="108"/>
    </location>
</feature>
<evidence type="ECO:0000256" key="1">
    <source>
        <dbReference type="ARBA" id="ARBA00022723"/>
    </source>
</evidence>
<evidence type="ECO:0000256" key="3">
    <source>
        <dbReference type="ARBA" id="ARBA00022833"/>
    </source>
</evidence>
<organism evidence="7 8">
    <name type="scientific">Hevea brasiliensis</name>
    <name type="common">Para rubber tree</name>
    <name type="synonym">Siphonia brasiliensis</name>
    <dbReference type="NCBI Taxonomy" id="3981"/>
    <lineage>
        <taxon>Eukaryota</taxon>
        <taxon>Viridiplantae</taxon>
        <taxon>Streptophyta</taxon>
        <taxon>Embryophyta</taxon>
        <taxon>Tracheophyta</taxon>
        <taxon>Spermatophyta</taxon>
        <taxon>Magnoliopsida</taxon>
        <taxon>eudicotyledons</taxon>
        <taxon>Gunneridae</taxon>
        <taxon>Pentapetalae</taxon>
        <taxon>rosids</taxon>
        <taxon>fabids</taxon>
        <taxon>Malpighiales</taxon>
        <taxon>Euphorbiaceae</taxon>
        <taxon>Crotonoideae</taxon>
        <taxon>Micrandreae</taxon>
        <taxon>Hevea</taxon>
    </lineage>
</organism>
<dbReference type="Pfam" id="PF15663">
    <property type="entry name" value="zf-CCCH_3"/>
    <property type="match status" value="1"/>
</dbReference>
<protein>
    <recommendedName>
        <fullName evidence="6">C3H1-type domain-containing protein</fullName>
    </recommendedName>
</protein>
<dbReference type="SUPFAM" id="SSF90229">
    <property type="entry name" value="CCCH zinc finger"/>
    <property type="match status" value="1"/>
</dbReference>
<dbReference type="InterPro" id="IPR041686">
    <property type="entry name" value="Znf-CCCH_3"/>
</dbReference>
<reference evidence="7" key="1">
    <citation type="journal article" date="2023" name="Plant Biotechnol. J.">
        <title>Chromosome-level wild Hevea brasiliensis genome provides new tools for genomic-assisted breeding and valuable loci to elevate rubber yield.</title>
        <authorList>
            <person name="Cheng H."/>
            <person name="Song X."/>
            <person name="Hu Y."/>
            <person name="Wu T."/>
            <person name="Yang Q."/>
            <person name="An Z."/>
            <person name="Feng S."/>
            <person name="Deng Z."/>
            <person name="Wu W."/>
            <person name="Zeng X."/>
            <person name="Tu M."/>
            <person name="Wang X."/>
            <person name="Huang H."/>
        </authorList>
    </citation>
    <scope>NUCLEOTIDE SEQUENCE</scope>
    <source>
        <strain evidence="7">MT/VB/25A 57/8</strain>
    </source>
</reference>
<keyword evidence="2 4" id="KW-0863">Zinc-finger</keyword>
<keyword evidence="1 4" id="KW-0479">Metal-binding</keyword>